<dbReference type="GO" id="GO:0046982">
    <property type="term" value="F:protein heterodimerization activity"/>
    <property type="evidence" value="ECO:0007669"/>
    <property type="project" value="InterPro"/>
</dbReference>
<proteinExistence type="predicted"/>
<accession>A0A239LV05</accession>
<dbReference type="SUPFAM" id="SSF47113">
    <property type="entry name" value="Histone-fold"/>
    <property type="match status" value="1"/>
</dbReference>
<reference evidence="1 2" key="1">
    <citation type="submission" date="2017-06" db="EMBL/GenBank/DDBJ databases">
        <authorList>
            <person name="Kim H.J."/>
            <person name="Triplett B.A."/>
        </authorList>
    </citation>
    <scope>NUCLEOTIDE SEQUENCE [LARGE SCALE GENOMIC DNA]</scope>
    <source>
        <strain evidence="1 2">DSM 44715</strain>
    </source>
</reference>
<dbReference type="AlphaFoldDB" id="A0A239LV05"/>
<dbReference type="EMBL" id="FZOR01000024">
    <property type="protein sequence ID" value="SNT33454.1"/>
    <property type="molecule type" value="Genomic_DNA"/>
</dbReference>
<protein>
    <recommendedName>
        <fullName evidence="3">DUF1931 family protein</fullName>
    </recommendedName>
</protein>
<dbReference type="InterPro" id="IPR009072">
    <property type="entry name" value="Histone-fold"/>
</dbReference>
<dbReference type="CDD" id="cd22923">
    <property type="entry name" value="HFD_Aq328-like_rpt2"/>
    <property type="match status" value="1"/>
</dbReference>
<dbReference type="Gene3D" id="1.10.20.10">
    <property type="entry name" value="Histone, subunit A"/>
    <property type="match status" value="1"/>
</dbReference>
<keyword evidence="2" id="KW-1185">Reference proteome</keyword>
<evidence type="ECO:0008006" key="3">
    <source>
        <dbReference type="Google" id="ProtNLM"/>
    </source>
</evidence>
<dbReference type="Proteomes" id="UP000198318">
    <property type="component" value="Unassembled WGS sequence"/>
</dbReference>
<dbReference type="InterPro" id="IPR015207">
    <property type="entry name" value="DUF1931"/>
</dbReference>
<name>A0A239LV05_9ACTN</name>
<dbReference type="OrthoDB" id="14134at2"/>
<evidence type="ECO:0000313" key="1">
    <source>
        <dbReference type="EMBL" id="SNT33454.1"/>
    </source>
</evidence>
<sequence length="149" mass="17101">MAVMGISRFERFFKAAAGLDVDKNDLRRYHDFLDAKLYDLLLIGQAAAKANGRDIIEPSDLPITKGLQESIHKFRQLDEEIEVEPILELLARRPPLDLAVRDVTDEKLPEIAGGLSYALSQAFRIVFPDRRNPQTLQWERVQRIFDLLL</sequence>
<gene>
    <name evidence="1" type="ORF">SAMN05443665_10246</name>
</gene>
<dbReference type="Pfam" id="PF09123">
    <property type="entry name" value="DUF1931"/>
    <property type="match status" value="1"/>
</dbReference>
<dbReference type="CDD" id="cd22922">
    <property type="entry name" value="HFD_Aq328-like_rpt1"/>
    <property type="match status" value="1"/>
</dbReference>
<organism evidence="1 2">
    <name type="scientific">Actinomadura meyerae</name>
    <dbReference type="NCBI Taxonomy" id="240840"/>
    <lineage>
        <taxon>Bacteria</taxon>
        <taxon>Bacillati</taxon>
        <taxon>Actinomycetota</taxon>
        <taxon>Actinomycetes</taxon>
        <taxon>Streptosporangiales</taxon>
        <taxon>Thermomonosporaceae</taxon>
        <taxon>Actinomadura</taxon>
    </lineage>
</organism>
<evidence type="ECO:0000313" key="2">
    <source>
        <dbReference type="Proteomes" id="UP000198318"/>
    </source>
</evidence>